<keyword evidence="4" id="KW-0150">Chloroplast</keyword>
<evidence type="ECO:0000256" key="9">
    <source>
        <dbReference type="SAM" id="MobiDB-lite"/>
    </source>
</evidence>
<comment type="similarity">
    <text evidence="2">Belongs to the allene oxide cyclase family.</text>
</comment>
<comment type="catalytic activity">
    <reaction evidence="8">
        <text>(9Z,13S,15Z)-12,13-epoxyoctadeca-9,11,15-trienoate = (9S,13S,15Z)-12-oxophyto-10,15-dienoate</text>
        <dbReference type="Rhea" id="RHEA:22592"/>
        <dbReference type="ChEBI" id="CHEBI:36438"/>
        <dbReference type="ChEBI" id="CHEBI:57411"/>
        <dbReference type="EC" id="5.3.99.6"/>
    </reaction>
</comment>
<dbReference type="Pfam" id="PF06351">
    <property type="entry name" value="Allene_ox_cyc"/>
    <property type="match status" value="1"/>
</dbReference>
<reference evidence="10 11" key="1">
    <citation type="submission" date="2024-02" db="EMBL/GenBank/DDBJ databases">
        <authorList>
            <consortium name="ELIXIR-Norway"/>
            <consortium name="Elixir Norway"/>
        </authorList>
    </citation>
    <scope>NUCLEOTIDE SEQUENCE [LARGE SCALE GENOMIC DNA]</scope>
</reference>
<evidence type="ECO:0000256" key="7">
    <source>
        <dbReference type="ARBA" id="ARBA00023235"/>
    </source>
</evidence>
<dbReference type="Proteomes" id="UP001497512">
    <property type="component" value="Chromosome 1"/>
</dbReference>
<dbReference type="InterPro" id="IPR034871">
    <property type="entry name" value="Allene_oxi_cyc_sf"/>
</dbReference>
<evidence type="ECO:0000256" key="3">
    <source>
        <dbReference type="ARBA" id="ARBA00012209"/>
    </source>
</evidence>
<dbReference type="InterPro" id="IPR009410">
    <property type="entry name" value="Allene_ox_cyc"/>
</dbReference>
<dbReference type="InterPro" id="IPR044859">
    <property type="entry name" value="Allene_oxi_cyc_Dirigent"/>
</dbReference>
<protein>
    <recommendedName>
        <fullName evidence="3">allene-oxide cyclase</fullName>
        <ecNumber evidence="3">5.3.99.6</ecNumber>
    </recommendedName>
</protein>
<keyword evidence="11" id="KW-1185">Reference proteome</keyword>
<keyword evidence="6" id="KW-0809">Transit peptide</keyword>
<dbReference type="EMBL" id="OZ019893">
    <property type="protein sequence ID" value="CAK9189564.1"/>
    <property type="molecule type" value="Genomic_DNA"/>
</dbReference>
<evidence type="ECO:0000256" key="6">
    <source>
        <dbReference type="ARBA" id="ARBA00022946"/>
    </source>
</evidence>
<name>A0ABP0T7S6_9BRYO</name>
<evidence type="ECO:0000313" key="11">
    <source>
        <dbReference type="Proteomes" id="UP001497512"/>
    </source>
</evidence>
<evidence type="ECO:0000256" key="2">
    <source>
        <dbReference type="ARBA" id="ARBA00007982"/>
    </source>
</evidence>
<dbReference type="Gene3D" id="2.40.480.10">
    <property type="entry name" value="Allene oxide cyclase-like"/>
    <property type="match status" value="1"/>
</dbReference>
<proteinExistence type="inferred from homology"/>
<keyword evidence="5" id="KW-0934">Plastid</keyword>
<keyword evidence="7" id="KW-0413">Isomerase</keyword>
<evidence type="ECO:0000256" key="4">
    <source>
        <dbReference type="ARBA" id="ARBA00022528"/>
    </source>
</evidence>
<evidence type="ECO:0000256" key="8">
    <source>
        <dbReference type="ARBA" id="ARBA00049891"/>
    </source>
</evidence>
<gene>
    <name evidence="10" type="ORF">CSSPTR1EN2_LOCUS215</name>
</gene>
<dbReference type="SUPFAM" id="SSF141493">
    <property type="entry name" value="Allene oxide cyclase-like"/>
    <property type="match status" value="1"/>
</dbReference>
<dbReference type="EC" id="5.3.99.6" evidence="3"/>
<organism evidence="10 11">
    <name type="scientific">Sphagnum troendelagicum</name>
    <dbReference type="NCBI Taxonomy" id="128251"/>
    <lineage>
        <taxon>Eukaryota</taxon>
        <taxon>Viridiplantae</taxon>
        <taxon>Streptophyta</taxon>
        <taxon>Embryophyta</taxon>
        <taxon>Bryophyta</taxon>
        <taxon>Sphagnophytina</taxon>
        <taxon>Sphagnopsida</taxon>
        <taxon>Sphagnales</taxon>
        <taxon>Sphagnaceae</taxon>
        <taxon>Sphagnum</taxon>
    </lineage>
</organism>
<feature type="region of interest" description="Disordered" evidence="9">
    <location>
        <begin position="79"/>
        <end position="99"/>
    </location>
</feature>
<evidence type="ECO:0000256" key="5">
    <source>
        <dbReference type="ARBA" id="ARBA00022640"/>
    </source>
</evidence>
<comment type="subcellular location">
    <subcellularLocation>
        <location evidence="1">Plastid</location>
        <location evidence="1">Chloroplast</location>
    </subcellularLocation>
</comment>
<evidence type="ECO:0000256" key="1">
    <source>
        <dbReference type="ARBA" id="ARBA00004229"/>
    </source>
</evidence>
<sequence length="362" mass="39926">MMALTNICVSLHSQQQSMQVLRQAVSYVYSATSSLNNTNKSLAVARIRSCNIGQYDGAAVLLRGSSHWQQKSKLRRFSTSDLSSGSSDETAGPRTSVKCSSAMTREAQVVRVSNPAELLLEKLEKEALAGSSSDSPTDAVNRLLLWDPLPRLEETQTFSLYEINDLDRDSPPFLPFSVLNVNSKQNKGKGFLGWLKNLRSTLSGAHVHGIGDLVPFSNKLYDGSLTLRLGITAGLTMVIRNYPGKGSAQDKTHPFFFPDRYETMYTFYLGDLGHISVQGPFITFEDTLLTVTGGAGLFREARGVCRLHNLSPFKLFYTFQLKGIPEIPRHLTAKVVEPSVDVKPIQEAANCEPGYVLPHYSD</sequence>
<evidence type="ECO:0000313" key="10">
    <source>
        <dbReference type="EMBL" id="CAK9189564.1"/>
    </source>
</evidence>
<dbReference type="PANTHER" id="PTHR31843:SF11">
    <property type="entry name" value="ALLENE OXIDE CYCLASE 4, CHLOROPLASTIC"/>
    <property type="match status" value="1"/>
</dbReference>
<accession>A0ABP0T7S6</accession>
<dbReference type="PANTHER" id="PTHR31843">
    <property type="entry name" value="ALLENE OXIDE CYCLASE 4, CHLOROPLASTIC"/>
    <property type="match status" value="1"/>
</dbReference>